<evidence type="ECO:0000313" key="6">
    <source>
        <dbReference type="Proteomes" id="UP001194696"/>
    </source>
</evidence>
<dbReference type="PROSITE" id="PS50110">
    <property type="entry name" value="RESPONSE_REGULATORY"/>
    <property type="match status" value="1"/>
</dbReference>
<proteinExistence type="predicted"/>
<feature type="region of interest" description="Disordered" evidence="3">
    <location>
        <begin position="14"/>
        <end position="54"/>
    </location>
</feature>
<evidence type="ECO:0000259" key="4">
    <source>
        <dbReference type="PROSITE" id="PS50110"/>
    </source>
</evidence>
<protein>
    <recommendedName>
        <fullName evidence="4">Response regulatory domain-containing protein</fullName>
    </recommendedName>
</protein>
<comment type="caution">
    <text evidence="2">Lacks conserved residue(s) required for the propagation of feature annotation.</text>
</comment>
<feature type="compositionally biased region" description="Polar residues" evidence="3">
    <location>
        <begin position="27"/>
        <end position="42"/>
    </location>
</feature>
<comment type="caution">
    <text evidence="5">The sequence shown here is derived from an EMBL/GenBank/DDBJ whole genome shotgun (WGS) entry which is preliminary data.</text>
</comment>
<evidence type="ECO:0000256" key="2">
    <source>
        <dbReference type="PROSITE-ProRule" id="PRU00169"/>
    </source>
</evidence>
<sequence length="106" mass="11667">MDGLVATRMIRSLEAEHKAEDEERQRLNSGNDDQASKGQSTAEGEGASSCVFKPTRNPNRIPIVGLSADIQHATKEKCIKAGMDEYMTKPLLTQGLAILIQRYCCE</sequence>
<reference evidence="5 6" key="1">
    <citation type="journal article" date="2020" name="Fungal Divers.">
        <title>Resolving the Mortierellaceae phylogeny through synthesis of multi-gene phylogenetics and phylogenomics.</title>
        <authorList>
            <person name="Vandepol N."/>
            <person name="Liber J."/>
            <person name="Desiro A."/>
            <person name="Na H."/>
            <person name="Kennedy M."/>
            <person name="Barry K."/>
            <person name="Grigoriev I.V."/>
            <person name="Miller A.N."/>
            <person name="O'Donnell K."/>
            <person name="Stajich J.E."/>
            <person name="Bonito G."/>
        </authorList>
    </citation>
    <scope>NUCLEOTIDE SEQUENCE [LARGE SCALE GENOMIC DNA]</scope>
    <source>
        <strain evidence="5 6">AD045</strain>
    </source>
</reference>
<dbReference type="EMBL" id="JAAAIM010000529">
    <property type="protein sequence ID" value="KAG0286968.1"/>
    <property type="molecule type" value="Genomic_DNA"/>
</dbReference>
<dbReference type="Proteomes" id="UP001194696">
    <property type="component" value="Unassembled WGS sequence"/>
</dbReference>
<dbReference type="InterPro" id="IPR011006">
    <property type="entry name" value="CheY-like_superfamily"/>
</dbReference>
<dbReference type="PANTHER" id="PTHR45339:SF6">
    <property type="entry name" value="SENSORY HISTIDINE PROTEIN KINASE"/>
    <property type="match status" value="1"/>
</dbReference>
<feature type="compositionally biased region" description="Basic and acidic residues" evidence="3">
    <location>
        <begin position="14"/>
        <end position="26"/>
    </location>
</feature>
<dbReference type="SUPFAM" id="SSF52172">
    <property type="entry name" value="CheY-like"/>
    <property type="match status" value="1"/>
</dbReference>
<evidence type="ECO:0000313" key="5">
    <source>
        <dbReference type="EMBL" id="KAG0286968.1"/>
    </source>
</evidence>
<dbReference type="Gene3D" id="3.40.50.2300">
    <property type="match status" value="1"/>
</dbReference>
<dbReference type="InterPro" id="IPR001789">
    <property type="entry name" value="Sig_transdc_resp-reg_receiver"/>
</dbReference>
<evidence type="ECO:0000256" key="1">
    <source>
        <dbReference type="ARBA" id="ARBA00022553"/>
    </source>
</evidence>
<keyword evidence="6" id="KW-1185">Reference proteome</keyword>
<gene>
    <name evidence="5" type="ORF">BGZ96_009020</name>
</gene>
<keyword evidence="1" id="KW-0597">Phosphoprotein</keyword>
<evidence type="ECO:0000256" key="3">
    <source>
        <dbReference type="SAM" id="MobiDB-lite"/>
    </source>
</evidence>
<name>A0ABQ7JXY9_9FUNG</name>
<organism evidence="5 6">
    <name type="scientific">Linnemannia gamsii</name>
    <dbReference type="NCBI Taxonomy" id="64522"/>
    <lineage>
        <taxon>Eukaryota</taxon>
        <taxon>Fungi</taxon>
        <taxon>Fungi incertae sedis</taxon>
        <taxon>Mucoromycota</taxon>
        <taxon>Mortierellomycotina</taxon>
        <taxon>Mortierellomycetes</taxon>
        <taxon>Mortierellales</taxon>
        <taxon>Mortierellaceae</taxon>
        <taxon>Linnemannia</taxon>
    </lineage>
</organism>
<feature type="domain" description="Response regulatory" evidence="4">
    <location>
        <begin position="1"/>
        <end position="104"/>
    </location>
</feature>
<accession>A0ABQ7JXY9</accession>
<dbReference type="PANTHER" id="PTHR45339">
    <property type="entry name" value="HYBRID SIGNAL TRANSDUCTION HISTIDINE KINASE J"/>
    <property type="match status" value="1"/>
</dbReference>